<proteinExistence type="predicted"/>
<dbReference type="RefSeq" id="WP_011398803.1">
    <property type="nucleotide sequence ID" value="NC_007645.1"/>
</dbReference>
<accession>Q2SC86</accession>
<dbReference type="Proteomes" id="UP000000238">
    <property type="component" value="Chromosome"/>
</dbReference>
<dbReference type="EMBL" id="CP000155">
    <property type="protein sequence ID" value="ABC31738.1"/>
    <property type="molecule type" value="Genomic_DNA"/>
</dbReference>
<evidence type="ECO:0008006" key="3">
    <source>
        <dbReference type="Google" id="ProtNLM"/>
    </source>
</evidence>
<dbReference type="KEGG" id="hch:HCH_05055"/>
<dbReference type="eggNOG" id="ENOG50321AX">
    <property type="taxonomic scope" value="Bacteria"/>
</dbReference>
<reference evidence="1 2" key="1">
    <citation type="journal article" date="2005" name="Nucleic Acids Res.">
        <title>Genomic blueprint of Hahella chejuensis, a marine microbe producing an algicidal agent.</title>
        <authorList>
            <person name="Jeong H."/>
            <person name="Yim J.H."/>
            <person name="Lee C."/>
            <person name="Choi S.-H."/>
            <person name="Park Y.K."/>
            <person name="Yoon S.H."/>
            <person name="Hur C.-G."/>
            <person name="Kang H.-Y."/>
            <person name="Kim D."/>
            <person name="Lee H.H."/>
            <person name="Park K.H."/>
            <person name="Park S.-H."/>
            <person name="Park H.-S."/>
            <person name="Lee H.K."/>
            <person name="Oh T.K."/>
            <person name="Kim J.F."/>
        </authorList>
    </citation>
    <scope>NUCLEOTIDE SEQUENCE [LARGE SCALE GENOMIC DNA]</scope>
    <source>
        <strain evidence="1 2">KCTC 2396</strain>
    </source>
</reference>
<protein>
    <recommendedName>
        <fullName evidence="3">SCP2 domain-containing protein</fullName>
    </recommendedName>
</protein>
<name>Q2SC86_HAHCH</name>
<dbReference type="SUPFAM" id="SSF55718">
    <property type="entry name" value="SCP-like"/>
    <property type="match status" value="1"/>
</dbReference>
<dbReference type="STRING" id="349521.HCH_05055"/>
<dbReference type="AlphaFoldDB" id="Q2SC86"/>
<evidence type="ECO:0000313" key="1">
    <source>
        <dbReference type="EMBL" id="ABC31738.1"/>
    </source>
</evidence>
<sequence length="182" mass="20448">MRIQRLKSQAVSRAKRLYVATMMQVVGRALQAISQEDNEIQRELSAFPENFTFAMKVLPSGPGLMLRKAADGSFTYLSASESEADLTIYIKHIEHAFRMLSFQESTATAFANDRMVVDGDISSAVRMVRALNRLEAFILPKLLAEMAIKEYPSITLPEKLIQGARIYLRVATNFLSEQRKAA</sequence>
<gene>
    <name evidence="1" type="ordered locus">HCH_05055</name>
</gene>
<dbReference type="InterPro" id="IPR036527">
    <property type="entry name" value="SCP2_sterol-bd_dom_sf"/>
</dbReference>
<evidence type="ECO:0000313" key="2">
    <source>
        <dbReference type="Proteomes" id="UP000000238"/>
    </source>
</evidence>
<dbReference type="HOGENOM" id="CLU_128120_0_0_6"/>
<organism evidence="1 2">
    <name type="scientific">Hahella chejuensis (strain KCTC 2396)</name>
    <dbReference type="NCBI Taxonomy" id="349521"/>
    <lineage>
        <taxon>Bacteria</taxon>
        <taxon>Pseudomonadati</taxon>
        <taxon>Pseudomonadota</taxon>
        <taxon>Gammaproteobacteria</taxon>
        <taxon>Oceanospirillales</taxon>
        <taxon>Hahellaceae</taxon>
        <taxon>Hahella</taxon>
    </lineage>
</organism>
<keyword evidence="2" id="KW-1185">Reference proteome</keyword>